<evidence type="ECO:0000313" key="1">
    <source>
        <dbReference type="EMBL" id="MDQ0288405.1"/>
    </source>
</evidence>
<keyword evidence="2" id="KW-1185">Reference proteome</keyword>
<reference evidence="1" key="1">
    <citation type="submission" date="2023-07" db="EMBL/GenBank/DDBJ databases">
        <title>Genomic Encyclopedia of Type Strains, Phase IV (KMG-IV): sequencing the most valuable type-strain genomes for metagenomic binning, comparative biology and taxonomic classification.</title>
        <authorList>
            <person name="Goeker M."/>
        </authorList>
    </citation>
    <scope>NUCLEOTIDE SEQUENCE</scope>
    <source>
        <strain evidence="1">DSM 24202</strain>
    </source>
</reference>
<dbReference type="PANTHER" id="PTHR36848:SF2">
    <property type="entry name" value="SECRETED PROTEIN"/>
    <property type="match status" value="1"/>
</dbReference>
<organism evidence="1 2">
    <name type="scientific">Oligosphaera ethanolica</name>
    <dbReference type="NCBI Taxonomy" id="760260"/>
    <lineage>
        <taxon>Bacteria</taxon>
        <taxon>Pseudomonadati</taxon>
        <taxon>Lentisphaerota</taxon>
        <taxon>Oligosphaeria</taxon>
        <taxon>Oligosphaerales</taxon>
        <taxon>Oligosphaeraceae</taxon>
        <taxon>Oligosphaera</taxon>
    </lineage>
</organism>
<dbReference type="RefSeq" id="WP_307259727.1">
    <property type="nucleotide sequence ID" value="NZ_JAUSVL010000001.1"/>
</dbReference>
<comment type="caution">
    <text evidence="1">The sequence shown here is derived from an EMBL/GenBank/DDBJ whole genome shotgun (WGS) entry which is preliminary data.</text>
</comment>
<dbReference type="Proteomes" id="UP001238163">
    <property type="component" value="Unassembled WGS sequence"/>
</dbReference>
<dbReference type="EMBL" id="JAUSVL010000001">
    <property type="protein sequence ID" value="MDQ0288405.1"/>
    <property type="molecule type" value="Genomic_DNA"/>
</dbReference>
<dbReference type="AlphaFoldDB" id="A0AAE3VDI8"/>
<evidence type="ECO:0000313" key="2">
    <source>
        <dbReference type="Proteomes" id="UP001238163"/>
    </source>
</evidence>
<sequence>MQECPLIPMGAITGKPSKAILTETLEAYRAQGITQFLIYPRSGCELEYLSDDWFGVCEHIITEATRLGFTSLWLYDEYNWPSGTCNKQIPQLHPEFAAQQLCAYPENGDIKTVVRKNPRMTDLMNPDAVDCFIAMTHDQYARRFNKYMGTLIKGFFTDEPDIAFFSYDHKEDILRMPFYSGLPEDYQRETGSDLFADIRTGLNNHSSFYQPVCNRLCAEKFRANFAERISAWCARHNLVLTGHLMNEYSSNLALRCNGHPLRVLSAFSQPGMDEIFTQRSVATIEWLTLGTVMYAVEQRGNHGGLAELFALGPCDLTPAQIRRQLWLTALFGINRYVMAVAHLDSRGSAERKAYFHPFTRTQPWFLAYDALGAEATRAAAYATKSRKHRIGVRYPYAPAPLTDLLKHLTALQYDWTLLLPDETTDCDAVIRCQDGGIYEERTQRAFFDIGCLEHDLLATMPLRSAWISDADGQLADELFIRCFQDGSVVVLDFSGRDRQLRLNRAGMQTVFCLPAEGVICFPGWAVTLGHPNTLRADFVDGQFAFDLLAPCPDLHIALRHCADLPEVLLDGAPLPATQPCTGLPQGFNEIYLASETLALAAGPHMLELKNVCDDLPYLPLAWLVGTFARESQNRLAPYQNDGLGLAGYAGAITQRAKMLIPTDTLRLNVDPQGMATELRINGQSLGKRLWPPFTWILPSDTPGTSADIEIIRYSSCGQIFGQKAFTSDDHAHPWLKAYAPNNATAPKPFCEVHLL</sequence>
<gene>
    <name evidence="1" type="ORF">J3R75_000512</name>
</gene>
<name>A0AAE3VDI8_9BACT</name>
<proteinExistence type="predicted"/>
<accession>A0AAE3VDI8</accession>
<protein>
    <submittedName>
        <fullName evidence="1">Uncharacterized protein</fullName>
    </submittedName>
</protein>
<dbReference type="PANTHER" id="PTHR36848">
    <property type="entry name" value="DNA-BINDING PROTEIN (PUTATIVE SECRETED PROTEIN)-RELATED"/>
    <property type="match status" value="1"/>
</dbReference>
<dbReference type="InterPro" id="IPR053161">
    <property type="entry name" value="Ulvan_degrading_GH"/>
</dbReference>